<keyword evidence="4" id="KW-1185">Reference proteome</keyword>
<dbReference type="PANTHER" id="PTHR16026">
    <property type="entry name" value="CARTILAGE ACIDIC PROTEIN 1"/>
    <property type="match status" value="1"/>
</dbReference>
<organism evidence="3 4">
    <name type="scientific">Maribacter cobaltidurans</name>
    <dbReference type="NCBI Taxonomy" id="1178778"/>
    <lineage>
        <taxon>Bacteria</taxon>
        <taxon>Pseudomonadati</taxon>
        <taxon>Bacteroidota</taxon>
        <taxon>Flavobacteriia</taxon>
        <taxon>Flavobacteriales</taxon>
        <taxon>Flavobacteriaceae</taxon>
        <taxon>Maribacter</taxon>
    </lineage>
</organism>
<dbReference type="AlphaFoldDB" id="A0A223VC71"/>
<dbReference type="InterPro" id="IPR027039">
    <property type="entry name" value="Crtac1"/>
</dbReference>
<dbReference type="Pfam" id="PF13517">
    <property type="entry name" value="FG-GAP_3"/>
    <property type="match status" value="5"/>
</dbReference>
<dbReference type="Pfam" id="PF07593">
    <property type="entry name" value="UnbV_ASPIC"/>
    <property type="match status" value="1"/>
</dbReference>
<gene>
    <name evidence="3" type="ORF">CJ263_20485</name>
</gene>
<dbReference type="InterPro" id="IPR011519">
    <property type="entry name" value="UnbV_ASPIC"/>
</dbReference>
<dbReference type="PROSITE" id="PS51257">
    <property type="entry name" value="PROKAR_LIPOPROTEIN"/>
    <property type="match status" value="1"/>
</dbReference>
<proteinExistence type="predicted"/>
<reference evidence="3 4" key="1">
    <citation type="submission" date="2017-08" db="EMBL/GenBank/DDBJ databases">
        <title>The complete genome sequence of Maribacter sp. B1, isolated from deep-sea sediment.</title>
        <authorList>
            <person name="Wu Y.-H."/>
            <person name="Cheng H."/>
            <person name="Xu X.-W."/>
        </authorList>
    </citation>
    <scope>NUCLEOTIDE SEQUENCE [LARGE SCALE GENOMIC DNA]</scope>
    <source>
        <strain evidence="3 4">B1</strain>
    </source>
</reference>
<dbReference type="PANTHER" id="PTHR16026:SF0">
    <property type="entry name" value="CARTILAGE ACIDIC PROTEIN 1"/>
    <property type="match status" value="1"/>
</dbReference>
<name>A0A223VC71_9FLAO</name>
<dbReference type="EMBL" id="CP022957">
    <property type="protein sequence ID" value="ASV32419.1"/>
    <property type="molecule type" value="Genomic_DNA"/>
</dbReference>
<keyword evidence="1" id="KW-0732">Signal</keyword>
<dbReference type="Gene3D" id="2.130.10.130">
    <property type="entry name" value="Integrin alpha, N-terminal"/>
    <property type="match status" value="3"/>
</dbReference>
<protein>
    <submittedName>
        <fullName evidence="3">RNA-binding protein</fullName>
    </submittedName>
</protein>
<feature type="domain" description="ASPIC/UnbV" evidence="2">
    <location>
        <begin position="518"/>
        <end position="584"/>
    </location>
</feature>
<evidence type="ECO:0000313" key="3">
    <source>
        <dbReference type="EMBL" id="ASV32419.1"/>
    </source>
</evidence>
<accession>A0A223VC71</accession>
<evidence type="ECO:0000256" key="1">
    <source>
        <dbReference type="ARBA" id="ARBA00022729"/>
    </source>
</evidence>
<sequence length="1091" mass="122413">MSKIIIFGLFLTVLGSCTQNEVTKKRTTAKTLFSLLPNEETNVHFKNTVEETSEFNILNYYDMYNGGGVAIGDVNNDGLQDIYFSSNQQSNKLYVNKGGFKFEDVTNVAEVNDQEGWTTGISMIDINNDGWMDIYVCKSASIENNELRKNKLFVNQKNGTFKEEALKWGLDDDGFSTQAYFFDYDKDGDLDMYLINHRIDFLNSVNLKEIVEDKAYYPQTSDHLYRNDGEKFTDVTRESGIVNKEFSLSASIGDFNNDGWLDVFVANDFITPDKLYINNKNGTFSNEINTRLKHISYSSMGSDFADINNDFLPDLLVLDMSAEDHRRGKQNMASMNTEGFWWIVEAGFHYPYMSNVLNLNNGNGYFSDIAQVSGISKTDWSWAPLIADYDGDGFKDVFITNGIKREIANQDFGNFLDAHQDSLERMPIDQILSEMPSDKLQNYIFKNKKDLSFAKVIEDWGLDQAVNSNGAAYGDLDNDGDLDLVINNLEDEASIYENNSTSNFLNINLVGDSKNINAIGSKVKVYTDSTEQLQELFLSRGYQSSVSPIMNFGLGNQERINRVEVVWADGAISTLEDVAVNQTLNLDKKDAKPESETAYERPANFTQINPESLGISYKHDENNFNDFSKQVLLPQKQSQQGPAFATGDVNNDGLSDMFLGGGPGQPAHLYVQNNKGKFVESEQNVFVEDKDYEDNGAHFFDADGDGDMDLYVTSGGYELNENSILLQDRLYINGGNAQFTKSNGLPKMLTSTKAVVSYDYDKDGDEDLIVGGRVIPGKYPLSPTSYVLNNSNGCFTDETENIAPDFREIGLVNDMIVSDYDGDGQKDLIVVGEWMPITIFKTENGVFQKQELSSLADTQGWWNTVSEIDFDNDGDMDYFVGNLGANNKFHPSMEKPLHVYGNNFDSDGHYDMILSKIYNGKLVPVRGKECSTTQNPFVSQKIKSYEEFANSTLTDIYGEEEIENSFHKQVTEFESVYLENQGNGAFSVHHLPVSAQLGPTMSFAFTDVNNDGHLDVIGVGAIHESEVETVKYDSNIGYILLGDSKGGLAPYKDISFYNGLNAKKMDLVMLQEEPYVFIANNNRPLTIFKFR</sequence>
<dbReference type="SUPFAM" id="SSF69318">
    <property type="entry name" value="Integrin alpha N-terminal domain"/>
    <property type="match status" value="3"/>
</dbReference>
<evidence type="ECO:0000259" key="2">
    <source>
        <dbReference type="Pfam" id="PF07593"/>
    </source>
</evidence>
<evidence type="ECO:0000313" key="4">
    <source>
        <dbReference type="Proteomes" id="UP000215244"/>
    </source>
</evidence>
<dbReference type="KEGG" id="marb:CJ263_20485"/>
<dbReference type="InterPro" id="IPR013517">
    <property type="entry name" value="FG-GAP"/>
</dbReference>
<dbReference type="Proteomes" id="UP000215244">
    <property type="component" value="Chromosome"/>
</dbReference>
<dbReference type="InterPro" id="IPR028994">
    <property type="entry name" value="Integrin_alpha_N"/>
</dbReference>